<evidence type="ECO:0000313" key="1">
    <source>
        <dbReference type="EMBL" id="MBW80727.1"/>
    </source>
</evidence>
<sequence length="44" mass="5225">MLYALCSSLAENCLWLCSFIGPHTGRFKRILPKYEKVKTRWFNC</sequence>
<accession>A0A2P2IHU1</accession>
<dbReference type="AlphaFoldDB" id="A0A2P2IHU1"/>
<organism evidence="1">
    <name type="scientific">Rhizophora mucronata</name>
    <name type="common">Asiatic mangrove</name>
    <dbReference type="NCBI Taxonomy" id="61149"/>
    <lineage>
        <taxon>Eukaryota</taxon>
        <taxon>Viridiplantae</taxon>
        <taxon>Streptophyta</taxon>
        <taxon>Embryophyta</taxon>
        <taxon>Tracheophyta</taxon>
        <taxon>Spermatophyta</taxon>
        <taxon>Magnoliopsida</taxon>
        <taxon>eudicotyledons</taxon>
        <taxon>Gunneridae</taxon>
        <taxon>Pentapetalae</taxon>
        <taxon>rosids</taxon>
        <taxon>fabids</taxon>
        <taxon>Malpighiales</taxon>
        <taxon>Rhizophoraceae</taxon>
        <taxon>Rhizophora</taxon>
    </lineage>
</organism>
<reference evidence="1" key="1">
    <citation type="submission" date="2018-02" db="EMBL/GenBank/DDBJ databases">
        <title>Rhizophora mucronata_Transcriptome.</title>
        <authorList>
            <person name="Meera S.P."/>
            <person name="Sreeshan A."/>
            <person name="Augustine A."/>
        </authorList>
    </citation>
    <scope>NUCLEOTIDE SEQUENCE</scope>
    <source>
        <tissue evidence="1">Leaf</tissue>
    </source>
</reference>
<name>A0A2P2IHU1_RHIMU</name>
<protein>
    <submittedName>
        <fullName evidence="1">Uncharacterized protein</fullName>
    </submittedName>
</protein>
<dbReference type="EMBL" id="GGEC01000244">
    <property type="protein sequence ID" value="MBW80727.1"/>
    <property type="molecule type" value="Transcribed_RNA"/>
</dbReference>
<proteinExistence type="predicted"/>